<accession>A0ACB8WCT3</accession>
<dbReference type="Proteomes" id="UP000831701">
    <property type="component" value="Chromosome 12"/>
</dbReference>
<evidence type="ECO:0000313" key="2">
    <source>
        <dbReference type="Proteomes" id="UP000831701"/>
    </source>
</evidence>
<name>A0ACB8WCT3_9TELE</name>
<gene>
    <name evidence="1" type="ORF">L3Q82_010624</name>
</gene>
<comment type="caution">
    <text evidence="1">The sequence shown here is derived from an EMBL/GenBank/DDBJ whole genome shotgun (WGS) entry which is preliminary data.</text>
</comment>
<organism evidence="1 2">
    <name type="scientific">Scortum barcoo</name>
    <name type="common">barcoo grunter</name>
    <dbReference type="NCBI Taxonomy" id="214431"/>
    <lineage>
        <taxon>Eukaryota</taxon>
        <taxon>Metazoa</taxon>
        <taxon>Chordata</taxon>
        <taxon>Craniata</taxon>
        <taxon>Vertebrata</taxon>
        <taxon>Euteleostomi</taxon>
        <taxon>Actinopterygii</taxon>
        <taxon>Neopterygii</taxon>
        <taxon>Teleostei</taxon>
        <taxon>Neoteleostei</taxon>
        <taxon>Acanthomorphata</taxon>
        <taxon>Eupercaria</taxon>
        <taxon>Centrarchiformes</taxon>
        <taxon>Terapontoidei</taxon>
        <taxon>Terapontidae</taxon>
        <taxon>Scortum</taxon>
    </lineage>
</organism>
<protein>
    <submittedName>
        <fullName evidence="1">Uncharacterized protein</fullName>
    </submittedName>
</protein>
<evidence type="ECO:0000313" key="1">
    <source>
        <dbReference type="EMBL" id="KAI3365541.1"/>
    </source>
</evidence>
<proteinExistence type="predicted"/>
<sequence>MDSHTTAALLTKNNAVFYVQDFKRSLRMPLFGNTFSPKKTPPRKSASLSSLHTLDRSTREVELGLEYGPPMMNIGGQSWRFEEGQWITESGGNASGREVHRLKKRNVQLEEENNLLKLKIEVLLDMSRCLCIINSKLHRGAHFVIHREEVLQGPREGKQFSNPEEIDRQMKAQRELEENAGAEKGSSSESEEESSSDEESESKKRSGVEGLIEIENPNRVSQKSKKVADLDVDAPRELTRREREEIEKQKSKERYMKLHLEGKTDQARADLARLAIIKKQREEAAKKREELRKVYTRPPHCLSPVDWLFLVLVLVTFILTNQPNIHLCRSQDATELLHEDLVLVEQRVEPAKKAAQVLHKKLQACMQSQSGLEAEKRMKKLPLMLLSISMAESLKDFDAESSIRRVLEMCCFMEKMLASMLADFEMKVEKAVLEPLNKLSEEDLPEILRNKKQFAKLTTDWNNAKTRSQTSTGPQARQDGLREEVEEAWRKLESIKDQYSADLYHFATKEEDYASYFIRLLELQAEYHKNSHEFLDKNISELKESHSQKAPALSLSSQKVYGEPLVSHLTQSDREIAAPIQECIHMLLRTGMREEGLFRLAAAASVVKRLKTCLDQEMVDHSEFSMDPHAVAGALKCYLRELPEPLMTFELYNDWFKAAAEKDLTEKLEQFRVLLKKLPPENYNNLRYLVQFLSLLSEQQAVNKMTPSNIAIVLGPNLLWPRAEGEAALFDMASASSVQVVTVIEPLIQNSSSLFPEAVSFEIPELPEVPEVTLPGPVAQISEKEKLSRTFSSSSSTASSCSSYHTALSKTNSTASQDGGGFLVKSGSVSRSGTTTWASPVAEAAAQTPQNTTPSSSSSVDHSTLAASNSCGLTPNQIPSAPPRAAGATPNSGQVKSPTQKQCLDQGQLEPILEAPPDSPRALVKINSPYKPKRCFNPNKGNHANEQMTVQYSKPRPQAAPKLQAPPPPKLQGPSPPKLQGPSPPKPQAPETSTTTPEDVDTRTLPTPAPRATVKKNPLKKPGLKAPNCPPPLPPPSQPKQVPSLAQ</sequence>
<keyword evidence="2" id="KW-1185">Reference proteome</keyword>
<dbReference type="EMBL" id="CM041542">
    <property type="protein sequence ID" value="KAI3365541.1"/>
    <property type="molecule type" value="Genomic_DNA"/>
</dbReference>
<reference evidence="1" key="1">
    <citation type="submission" date="2022-04" db="EMBL/GenBank/DDBJ databases">
        <title>Jade perch genome.</title>
        <authorList>
            <person name="Chao B."/>
        </authorList>
    </citation>
    <scope>NUCLEOTIDE SEQUENCE</scope>
    <source>
        <strain evidence="1">CB-2022</strain>
    </source>
</reference>